<reference evidence="7 8" key="1">
    <citation type="journal article" date="2016" name="Nat. Commun.">
        <title>Thousands of microbial genomes shed light on interconnected biogeochemical processes in an aquifer system.</title>
        <authorList>
            <person name="Anantharaman K."/>
            <person name="Brown C.T."/>
            <person name="Hug L.A."/>
            <person name="Sharon I."/>
            <person name="Castelle C.J."/>
            <person name="Probst A.J."/>
            <person name="Thomas B.C."/>
            <person name="Singh A."/>
            <person name="Wilkins M.J."/>
            <person name="Karaoz U."/>
            <person name="Brodie E.L."/>
            <person name="Williams K.H."/>
            <person name="Hubbard S.S."/>
            <person name="Banfield J.F."/>
        </authorList>
    </citation>
    <scope>NUCLEOTIDE SEQUENCE [LARGE SCALE GENOMIC DNA]</scope>
    <source>
        <strain evidence="8">RIFCSPLOWO2_12_FULL_64_10</strain>
    </source>
</reference>
<dbReference type="Gene3D" id="1.10.287.130">
    <property type="match status" value="1"/>
</dbReference>
<dbReference type="SUPFAM" id="SSF55874">
    <property type="entry name" value="ATPase domain of HSP90 chaperone/DNA topoisomerase II/histidine kinase"/>
    <property type="match status" value="2"/>
</dbReference>
<dbReference type="AlphaFoldDB" id="A0A1F6CJ66"/>
<keyword evidence="3" id="KW-0597">Phosphoprotein</keyword>
<comment type="caution">
    <text evidence="7">The sequence shown here is derived from an EMBL/GenBank/DDBJ whole genome shotgun (WGS) entry which is preliminary data.</text>
</comment>
<feature type="domain" description="Histidine kinase" evidence="6">
    <location>
        <begin position="881"/>
        <end position="1149"/>
    </location>
</feature>
<dbReference type="SUPFAM" id="SSF63829">
    <property type="entry name" value="Calcium-dependent phosphotriesterase"/>
    <property type="match status" value="2"/>
</dbReference>
<dbReference type="InterPro" id="IPR005467">
    <property type="entry name" value="His_kinase_dom"/>
</dbReference>
<evidence type="ECO:0000256" key="1">
    <source>
        <dbReference type="ARBA" id="ARBA00000085"/>
    </source>
</evidence>
<dbReference type="Gene3D" id="2.60.40.10">
    <property type="entry name" value="Immunoglobulins"/>
    <property type="match status" value="1"/>
</dbReference>
<dbReference type="PRINTS" id="PR00344">
    <property type="entry name" value="BCTRLSENSOR"/>
</dbReference>
<dbReference type="PANTHER" id="PTHR43547:SF2">
    <property type="entry name" value="HYBRID SIGNAL TRANSDUCTION HISTIDINE KINASE C"/>
    <property type="match status" value="1"/>
</dbReference>
<keyword evidence="4" id="KW-0175">Coiled coil</keyword>
<dbReference type="InterPro" id="IPR011110">
    <property type="entry name" value="Reg_prop"/>
</dbReference>
<comment type="catalytic activity">
    <reaction evidence="1">
        <text>ATP + protein L-histidine = ADP + protein N-phospho-L-histidine.</text>
        <dbReference type="EC" id="2.7.13.3"/>
    </reaction>
</comment>
<dbReference type="EC" id="2.7.13.3" evidence="2"/>
<evidence type="ECO:0000256" key="2">
    <source>
        <dbReference type="ARBA" id="ARBA00012438"/>
    </source>
</evidence>
<dbReference type="Pfam" id="PF00512">
    <property type="entry name" value="HisKA"/>
    <property type="match status" value="1"/>
</dbReference>
<dbReference type="SMART" id="SM00388">
    <property type="entry name" value="HisKA"/>
    <property type="match status" value="1"/>
</dbReference>
<dbReference type="Gene3D" id="3.30.565.10">
    <property type="entry name" value="Histidine kinase-like ATPase, C-terminal domain"/>
    <property type="match status" value="1"/>
</dbReference>
<evidence type="ECO:0000256" key="5">
    <source>
        <dbReference type="SAM" id="MobiDB-lite"/>
    </source>
</evidence>
<dbReference type="CDD" id="cd00082">
    <property type="entry name" value="HisKA"/>
    <property type="match status" value="1"/>
</dbReference>
<dbReference type="InterPro" id="IPR011123">
    <property type="entry name" value="Y_Y_Y"/>
</dbReference>
<sequence>MAEFEAFYASRIAPILRRHGLTELPWRGRAMPDSVFVRLFEFKNPSEFAEKKKTIGEDPAWKKAMRDIGTLFGTRWPVEVIPHSLLLYTAPAGPGTTVQAGPGKRTPAGPGRGAWRNYDVADGLAATYIQSIFQDRDGHLWFGTYFNGASRYDGRTFTTFTAKDGLADDNVSVILQDREGVLWFGTQKGLIRYDPSPSGPALRSGQAWKTFTTKDGLANDYVHAILQDRAGNLWFGTIGGGVSRYDRSGRGSSGPSGGGTFTTFTTRDGLGDNWVLVLYEDRDGVLWFGTQGGVSRFDRDGRRSGEPSGRGTWKTFTEKDGLGKGGVQAIAQDREGTFWFGTAEGGLSRYDGRTWRTFTAKDGLANDLVSAIVQDRDGRAGNYVLAILQDRKGDLWIGTWGEGVSRADPLRLAGAPSELALSETKGQTSSDLGPAFTTFTIRDGLTSNCVYSISQDREGRLWFGTQGGACRYDGRTFLTFTQEDGLAPNAVISVLQDPRGHLWFAVDGGGMVRHDGQAFQTLLQKDGLSSNVMSNAVVQDREGNLWFGTIEGATRYRPPVPSPPPIFINAVVADRRYERASQVSIPSSVELTAFEFQGISLKTRPEAMVYRYRLRGFDPDWRTTHARRVEYQNLPRGSYTFEVEAVDRDLVYSNAPATVALRVRMPYERIGWMSALGIALVLATYQTRRVIRRDRRLQKSNEDLRQEIIQRQRAEEERARLDERLQQLEYLYRLRSALGDARSTDEVIRRAGQTLMEVLSASHSGGVLIEHDGREWRFGETENVECRMSNVEIENPNDPNSKFEVRNSKSGGARYDRGLSWGGKQRGSLTLFCGVELSEAQEKTLLNETAGQIVGALEARELEMQILQSSRLVSLGQMAAGVAHELNQPLTVISGAAEDVYVRLAEGIGISEEQLKEKMKDVLDLAERMTGTIEHLRVFSRDISKEPGALFSVNDVIRSGLRLIETQLKNHNIALHLDLGEGLPPVSGHPHRMEQVFLNLLGNARDALDEKTSPSPSHKKNDRRPSLSQWERPTAKAVGRRGWGEGMGVGEVPRTTDHESRGWTKGVWVRTRQEGDEVVAEVEDNGVGMDEAIRARLFEPFFTTKPADRGTGLGLSISYAIVRDHGGQIACESRKGEGTVFRVRLPAAEEI</sequence>
<gene>
    <name evidence="7" type="ORF">A3F84_18565</name>
</gene>
<evidence type="ECO:0000256" key="3">
    <source>
        <dbReference type="ARBA" id="ARBA00022553"/>
    </source>
</evidence>
<protein>
    <recommendedName>
        <fullName evidence="2">histidine kinase</fullName>
        <ecNumber evidence="2">2.7.13.3</ecNumber>
    </recommendedName>
</protein>
<dbReference type="Pfam" id="PF07494">
    <property type="entry name" value="Reg_prop"/>
    <property type="match status" value="8"/>
</dbReference>
<organism evidence="7 8">
    <name type="scientific">Handelsmanbacteria sp. (strain RIFCSPLOWO2_12_FULL_64_10)</name>
    <dbReference type="NCBI Taxonomy" id="1817868"/>
    <lineage>
        <taxon>Bacteria</taxon>
        <taxon>Candidatus Handelsmaniibacteriota</taxon>
    </lineage>
</organism>
<dbReference type="Pfam" id="PF07495">
    <property type="entry name" value="Y_Y_Y"/>
    <property type="match status" value="1"/>
</dbReference>
<dbReference type="InterPro" id="IPR004358">
    <property type="entry name" value="Sig_transdc_His_kin-like_C"/>
</dbReference>
<evidence type="ECO:0000313" key="8">
    <source>
        <dbReference type="Proteomes" id="UP000178606"/>
    </source>
</evidence>
<proteinExistence type="predicted"/>
<name>A0A1F6CJ66_HANXR</name>
<dbReference type="Pfam" id="PF02518">
    <property type="entry name" value="HATPase_c"/>
    <property type="match status" value="1"/>
</dbReference>
<dbReference type="InterPro" id="IPR036890">
    <property type="entry name" value="HATPase_C_sf"/>
</dbReference>
<evidence type="ECO:0000313" key="7">
    <source>
        <dbReference type="EMBL" id="OGG49304.1"/>
    </source>
</evidence>
<dbReference type="Proteomes" id="UP000178606">
    <property type="component" value="Unassembled WGS sequence"/>
</dbReference>
<dbReference type="InterPro" id="IPR015943">
    <property type="entry name" value="WD40/YVTN_repeat-like_dom_sf"/>
</dbReference>
<dbReference type="InterPro" id="IPR003661">
    <property type="entry name" value="HisK_dim/P_dom"/>
</dbReference>
<dbReference type="InterPro" id="IPR003594">
    <property type="entry name" value="HATPase_dom"/>
</dbReference>
<dbReference type="Gene3D" id="2.130.10.10">
    <property type="entry name" value="YVTN repeat-like/Quinoprotein amine dehydrogenase"/>
    <property type="match status" value="4"/>
</dbReference>
<feature type="region of interest" description="Disordered" evidence="5">
    <location>
        <begin position="1007"/>
        <end position="1060"/>
    </location>
</feature>
<dbReference type="InterPro" id="IPR013783">
    <property type="entry name" value="Ig-like_fold"/>
</dbReference>
<dbReference type="PROSITE" id="PS50109">
    <property type="entry name" value="HIS_KIN"/>
    <property type="match status" value="1"/>
</dbReference>
<dbReference type="SMART" id="SM00387">
    <property type="entry name" value="HATPase_c"/>
    <property type="match status" value="1"/>
</dbReference>
<accession>A0A1F6CJ66</accession>
<feature type="coiled-coil region" evidence="4">
    <location>
        <begin position="697"/>
        <end position="731"/>
    </location>
</feature>
<dbReference type="PANTHER" id="PTHR43547">
    <property type="entry name" value="TWO-COMPONENT HISTIDINE KINASE"/>
    <property type="match status" value="1"/>
</dbReference>
<evidence type="ECO:0000259" key="6">
    <source>
        <dbReference type="PROSITE" id="PS50109"/>
    </source>
</evidence>
<dbReference type="EMBL" id="MFKF01000234">
    <property type="protein sequence ID" value="OGG49304.1"/>
    <property type="molecule type" value="Genomic_DNA"/>
</dbReference>
<dbReference type="GO" id="GO:0000155">
    <property type="term" value="F:phosphorelay sensor kinase activity"/>
    <property type="evidence" value="ECO:0007669"/>
    <property type="project" value="InterPro"/>
</dbReference>
<evidence type="ECO:0000256" key="4">
    <source>
        <dbReference type="SAM" id="Coils"/>
    </source>
</evidence>